<dbReference type="InterPro" id="IPR050421">
    <property type="entry name" value="PPR"/>
</dbReference>
<proteinExistence type="predicted"/>
<feature type="repeat" description="PPR" evidence="2">
    <location>
        <begin position="66"/>
        <end position="100"/>
    </location>
</feature>
<keyword evidence="4" id="KW-1185">Reference proteome</keyword>
<dbReference type="InterPro" id="IPR002885">
    <property type="entry name" value="PPR_rpt"/>
</dbReference>
<dbReference type="NCBIfam" id="TIGR00756">
    <property type="entry name" value="PPR"/>
    <property type="match status" value="1"/>
</dbReference>
<sequence>MFTLSSALKACSALGFHGLGMQLHSTLIKMDSVMDSHVRVGLIDMYCKCGLMKDAGILYNLMPEKDLIALNAMISGYLQNGEDGEALNLFVEMYNQKMGFDPASLLAVLNATAGLQNVHVCRQIHILVVKSGYQSDNFVLNSLVDSYGKCSHVGDASRVFEECINQICHLLLQ</sequence>
<dbReference type="InterPro" id="IPR011990">
    <property type="entry name" value="TPR-like_helical_dom_sf"/>
</dbReference>
<dbReference type="EMBL" id="OU503036">
    <property type="protein sequence ID" value="CAI9752622.1"/>
    <property type="molecule type" value="Genomic_DNA"/>
</dbReference>
<accession>A0AAD2DFR0</accession>
<gene>
    <name evidence="3" type="ORF">FPE_LOCUS53</name>
</gene>
<protein>
    <recommendedName>
        <fullName evidence="5">Pentatricopeptide repeat-containing protein</fullName>
    </recommendedName>
</protein>
<name>A0AAD2DFR0_9LAMI</name>
<dbReference type="Gene3D" id="1.25.40.10">
    <property type="entry name" value="Tetratricopeptide repeat domain"/>
    <property type="match status" value="1"/>
</dbReference>
<dbReference type="PROSITE" id="PS51375">
    <property type="entry name" value="PPR"/>
    <property type="match status" value="1"/>
</dbReference>
<evidence type="ECO:0008006" key="5">
    <source>
        <dbReference type="Google" id="ProtNLM"/>
    </source>
</evidence>
<evidence type="ECO:0000313" key="3">
    <source>
        <dbReference type="EMBL" id="CAI9752622.1"/>
    </source>
</evidence>
<dbReference type="Pfam" id="PF01535">
    <property type="entry name" value="PPR"/>
    <property type="match status" value="3"/>
</dbReference>
<keyword evidence="1" id="KW-0677">Repeat</keyword>
<dbReference type="PANTHER" id="PTHR47928">
    <property type="entry name" value="REPEAT-CONTAINING PROTEIN, PUTATIVE-RELATED"/>
    <property type="match status" value="1"/>
</dbReference>
<dbReference type="PANTHER" id="PTHR47928:SF207">
    <property type="entry name" value="PENTATRICOPEPTIDE REPEAT-CONTAINING PROTEIN"/>
    <property type="match status" value="1"/>
</dbReference>
<evidence type="ECO:0000256" key="2">
    <source>
        <dbReference type="PROSITE-ProRule" id="PRU00708"/>
    </source>
</evidence>
<dbReference type="AlphaFoldDB" id="A0AAD2DFR0"/>
<dbReference type="Proteomes" id="UP000834106">
    <property type="component" value="Chromosome 1"/>
</dbReference>
<evidence type="ECO:0000256" key="1">
    <source>
        <dbReference type="ARBA" id="ARBA00022737"/>
    </source>
</evidence>
<organism evidence="3 4">
    <name type="scientific">Fraxinus pennsylvanica</name>
    <dbReference type="NCBI Taxonomy" id="56036"/>
    <lineage>
        <taxon>Eukaryota</taxon>
        <taxon>Viridiplantae</taxon>
        <taxon>Streptophyta</taxon>
        <taxon>Embryophyta</taxon>
        <taxon>Tracheophyta</taxon>
        <taxon>Spermatophyta</taxon>
        <taxon>Magnoliopsida</taxon>
        <taxon>eudicotyledons</taxon>
        <taxon>Gunneridae</taxon>
        <taxon>Pentapetalae</taxon>
        <taxon>asterids</taxon>
        <taxon>lamiids</taxon>
        <taxon>Lamiales</taxon>
        <taxon>Oleaceae</taxon>
        <taxon>Oleeae</taxon>
        <taxon>Fraxinus</taxon>
    </lineage>
</organism>
<reference evidence="3" key="1">
    <citation type="submission" date="2023-05" db="EMBL/GenBank/DDBJ databases">
        <authorList>
            <person name="Huff M."/>
        </authorList>
    </citation>
    <scope>NUCLEOTIDE SEQUENCE</scope>
</reference>
<evidence type="ECO:0000313" key="4">
    <source>
        <dbReference type="Proteomes" id="UP000834106"/>
    </source>
</evidence>